<protein>
    <submittedName>
        <fullName evidence="3">Helix-turn-helix domain-containing protein</fullName>
    </submittedName>
</protein>
<evidence type="ECO:0000256" key="1">
    <source>
        <dbReference type="ARBA" id="ARBA00023125"/>
    </source>
</evidence>
<gene>
    <name evidence="3" type="ORF">DXC81_05815</name>
</gene>
<comment type="caution">
    <text evidence="3">The sequence shown here is derived from an EMBL/GenBank/DDBJ whole genome shotgun (WGS) entry which is preliminary data.</text>
</comment>
<dbReference type="CDD" id="cd00093">
    <property type="entry name" value="HTH_XRE"/>
    <property type="match status" value="1"/>
</dbReference>
<dbReference type="PROSITE" id="PS50943">
    <property type="entry name" value="HTH_CROC1"/>
    <property type="match status" value="1"/>
</dbReference>
<dbReference type="GO" id="GO:0016491">
    <property type="term" value="F:oxidoreductase activity"/>
    <property type="evidence" value="ECO:0007669"/>
    <property type="project" value="InterPro"/>
</dbReference>
<dbReference type="PANTHER" id="PTHR46558">
    <property type="entry name" value="TRACRIPTIONAL REGULATORY PROTEIN-RELATED-RELATED"/>
    <property type="match status" value="1"/>
</dbReference>
<dbReference type="SUPFAM" id="SSF47413">
    <property type="entry name" value="lambda repressor-like DNA-binding domains"/>
    <property type="match status" value="1"/>
</dbReference>
<dbReference type="Gene3D" id="2.60.40.730">
    <property type="entry name" value="SOR catalytic domain"/>
    <property type="match status" value="1"/>
</dbReference>
<dbReference type="SUPFAM" id="SSF49367">
    <property type="entry name" value="Superoxide reductase-like"/>
    <property type="match status" value="1"/>
</dbReference>
<keyword evidence="1" id="KW-0238">DNA-binding</keyword>
<dbReference type="Pfam" id="PF01381">
    <property type="entry name" value="HTH_3"/>
    <property type="match status" value="1"/>
</dbReference>
<reference evidence="3 4" key="1">
    <citation type="submission" date="2018-08" db="EMBL/GenBank/DDBJ databases">
        <title>A genome reference for cultivated species of the human gut microbiota.</title>
        <authorList>
            <person name="Zou Y."/>
            <person name="Xue W."/>
            <person name="Luo G."/>
        </authorList>
    </citation>
    <scope>NUCLEOTIDE SEQUENCE [LARGE SCALE GENOMIC DNA]</scope>
    <source>
        <strain evidence="3 4">TF08-14</strain>
    </source>
</reference>
<accession>A0A3E4QSG1</accession>
<organism evidence="3 4">
    <name type="scientific">Collinsella tanakaei</name>
    <dbReference type="NCBI Taxonomy" id="626935"/>
    <lineage>
        <taxon>Bacteria</taxon>
        <taxon>Bacillati</taxon>
        <taxon>Actinomycetota</taxon>
        <taxon>Coriobacteriia</taxon>
        <taxon>Coriobacteriales</taxon>
        <taxon>Coriobacteriaceae</taxon>
        <taxon>Collinsella</taxon>
    </lineage>
</organism>
<evidence type="ECO:0000259" key="2">
    <source>
        <dbReference type="PROSITE" id="PS50943"/>
    </source>
</evidence>
<dbReference type="GO" id="GO:0003677">
    <property type="term" value="F:DNA binding"/>
    <property type="evidence" value="ECO:0007669"/>
    <property type="project" value="UniProtKB-KW"/>
</dbReference>
<name>A0A3E4QSG1_9ACTN</name>
<dbReference type="EMBL" id="QSRJ01000006">
    <property type="protein sequence ID" value="RGL10102.1"/>
    <property type="molecule type" value="Genomic_DNA"/>
</dbReference>
<feature type="domain" description="HTH cro/C1-type" evidence="2">
    <location>
        <begin position="10"/>
        <end position="64"/>
    </location>
</feature>
<evidence type="ECO:0000313" key="4">
    <source>
        <dbReference type="Proteomes" id="UP000260943"/>
    </source>
</evidence>
<dbReference type="InterPro" id="IPR001387">
    <property type="entry name" value="Cro/C1-type_HTH"/>
</dbReference>
<dbReference type="Proteomes" id="UP000260943">
    <property type="component" value="Unassembled WGS sequence"/>
</dbReference>
<dbReference type="AlphaFoldDB" id="A0A3E4QSG1"/>
<dbReference type="RefSeq" id="WP_117679602.1">
    <property type="nucleotide sequence ID" value="NZ_CAJJKC010000001.1"/>
</dbReference>
<dbReference type="PANTHER" id="PTHR46558:SF11">
    <property type="entry name" value="HTH-TYPE TRANSCRIPTIONAL REGULATOR XRE"/>
    <property type="match status" value="1"/>
</dbReference>
<sequence>MNTYLAADTIRTLREACALTQRELATAVGVTDKAVSKWESGRGLPDISLIEGLAAALGVSVAELLSGDVRQNANRAGNMARSRFYVCPICGNVVHAMGEGSFSCCGSQLLPQEAETPDDAHAFTIERIEDDWYVTLDHPMTKQHFISFAAYVTTDGLHLKKLYPEMQAQARFHITGPGTIYLFCNRHGLFAQRTPKIARPSSAGKLPAPR</sequence>
<proteinExistence type="predicted"/>
<evidence type="ECO:0000313" key="3">
    <source>
        <dbReference type="EMBL" id="RGL10102.1"/>
    </source>
</evidence>
<dbReference type="SMART" id="SM00530">
    <property type="entry name" value="HTH_XRE"/>
    <property type="match status" value="1"/>
</dbReference>
<dbReference type="InterPro" id="IPR036073">
    <property type="entry name" value="Desulfoferrodoxin_Fe-bd_dom_sf"/>
</dbReference>
<dbReference type="InterPro" id="IPR010982">
    <property type="entry name" value="Lambda_DNA-bd_dom_sf"/>
</dbReference>
<dbReference type="Gene3D" id="1.10.260.40">
    <property type="entry name" value="lambda repressor-like DNA-binding domains"/>
    <property type="match status" value="1"/>
</dbReference>
<dbReference type="GO" id="GO:0005506">
    <property type="term" value="F:iron ion binding"/>
    <property type="evidence" value="ECO:0007669"/>
    <property type="project" value="InterPro"/>
</dbReference>